<dbReference type="RefSeq" id="YP_009198304.1">
    <property type="nucleotide sequence ID" value="NC_028794.1"/>
</dbReference>
<proteinExistence type="predicted"/>
<dbReference type="Proteomes" id="UP000207645">
    <property type="component" value="Segment"/>
</dbReference>
<dbReference type="EMBL" id="KM197169">
    <property type="protein sequence ID" value="AIK67807.1"/>
    <property type="molecule type" value="Genomic_DNA"/>
</dbReference>
<dbReference type="OrthoDB" id="31764at10239"/>
<evidence type="ECO:0000313" key="1">
    <source>
        <dbReference type="EMBL" id="AIK67807.1"/>
    </source>
</evidence>
<dbReference type="KEGG" id="vg:26625446"/>
<evidence type="ECO:0000313" key="2">
    <source>
        <dbReference type="Proteomes" id="UP000207645"/>
    </source>
</evidence>
<protein>
    <submittedName>
        <fullName evidence="1">Uncharacterized protein</fullName>
    </submittedName>
</protein>
<name>A0A076YJH1_9CAUD</name>
<organism evidence="1 2">
    <name type="scientific">Mycobacterium phage Piro94</name>
    <dbReference type="NCBI Taxonomy" id="1527520"/>
    <lineage>
        <taxon>Viruses</taxon>
        <taxon>Duplodnaviria</taxon>
        <taxon>Heunggongvirae</taxon>
        <taxon>Uroviricota</taxon>
        <taxon>Caudoviricetes</taxon>
        <taxon>Turbidovirus</taxon>
        <taxon>Turbidovirus piro94</taxon>
    </lineage>
</organism>
<keyword evidence="2" id="KW-1185">Reference proteome</keyword>
<gene>
    <name evidence="1" type="ORF">PBI_PIRO94_91</name>
</gene>
<dbReference type="GeneID" id="26625446"/>
<accession>A0A076YJH1</accession>
<sequence>MSMGNWNITTTARYDFDREAGPTPRELMEAMWPIYYHGIACHPDNSIAAGGSDDGSLYSHAQATVKGLLRREIPDIPMDFMWEKILDSGELLSEKTLRELWIDSLATDY</sequence>
<reference evidence="1 2" key="1">
    <citation type="submission" date="2014-07" db="EMBL/GenBank/DDBJ databases">
        <authorList>
            <person name="Edwards J.M."/>
            <person name="Maric E."/>
            <person name="Piro B.S."/>
            <person name="Zarchy R.E."/>
            <person name="Bollivar D.W."/>
            <person name="Anders K.R."/>
            <person name="Braun M.A."/>
            <person name="Delesalle V.A."/>
            <person name="Hughes L.E."/>
            <person name="Ware V.C."/>
            <person name="Bradley K.W."/>
            <person name="Barker L.P."/>
            <person name="Asai D.J."/>
            <person name="Bowman C.A."/>
            <person name="Russell D.A."/>
            <person name="Pope W.H."/>
            <person name="Jacobs-Sera D."/>
            <person name="Hendrix R.W."/>
            <person name="Hatfull G.F."/>
        </authorList>
    </citation>
    <scope>NUCLEOTIDE SEQUENCE [LARGE SCALE GENOMIC DNA]</scope>
</reference>